<keyword evidence="5" id="KW-1185">Reference proteome</keyword>
<dbReference type="Proteomes" id="UP001174909">
    <property type="component" value="Unassembled WGS sequence"/>
</dbReference>
<evidence type="ECO:0000256" key="1">
    <source>
        <dbReference type="ARBA" id="ARBA00023002"/>
    </source>
</evidence>
<proteinExistence type="predicted"/>
<dbReference type="PANTHER" id="PTHR30137">
    <property type="entry name" value="LUCIFERASE-LIKE MONOOXYGENASE"/>
    <property type="match status" value="1"/>
</dbReference>
<dbReference type="AlphaFoldDB" id="A0AA35QZY6"/>
<accession>A0AA35QZY6</accession>
<reference evidence="4" key="1">
    <citation type="submission" date="2023-03" db="EMBL/GenBank/DDBJ databases">
        <authorList>
            <person name="Steffen K."/>
            <person name="Cardenas P."/>
        </authorList>
    </citation>
    <scope>NUCLEOTIDE SEQUENCE</scope>
</reference>
<dbReference type="EMBL" id="CASHTH010000354">
    <property type="protein sequence ID" value="CAI7998903.1"/>
    <property type="molecule type" value="Genomic_DNA"/>
</dbReference>
<dbReference type="InterPro" id="IPR011251">
    <property type="entry name" value="Luciferase-like_dom"/>
</dbReference>
<keyword evidence="2" id="KW-0503">Monooxygenase</keyword>
<dbReference type="InterPro" id="IPR050766">
    <property type="entry name" value="Bact_Lucif_Oxidored"/>
</dbReference>
<dbReference type="GO" id="GO:0005829">
    <property type="term" value="C:cytosol"/>
    <property type="evidence" value="ECO:0007669"/>
    <property type="project" value="TreeGrafter"/>
</dbReference>
<gene>
    <name evidence="4" type="ORF">GBAR_LOCUS2558</name>
</gene>
<evidence type="ECO:0000313" key="4">
    <source>
        <dbReference type="EMBL" id="CAI7998903.1"/>
    </source>
</evidence>
<keyword evidence="1" id="KW-0560">Oxidoreductase</keyword>
<evidence type="ECO:0000256" key="2">
    <source>
        <dbReference type="ARBA" id="ARBA00023033"/>
    </source>
</evidence>
<dbReference type="PANTHER" id="PTHR30137:SF8">
    <property type="entry name" value="BLR5498 PROTEIN"/>
    <property type="match status" value="1"/>
</dbReference>
<dbReference type="SUPFAM" id="SSF51679">
    <property type="entry name" value="Bacterial luciferase-like"/>
    <property type="match status" value="1"/>
</dbReference>
<comment type="caution">
    <text evidence="4">The sequence shown here is derived from an EMBL/GenBank/DDBJ whole genome shotgun (WGS) entry which is preliminary data.</text>
</comment>
<protein>
    <submittedName>
        <fullName evidence="4">Uncharacterized protein y4wF</fullName>
    </submittedName>
</protein>
<dbReference type="Gene3D" id="3.20.20.30">
    <property type="entry name" value="Luciferase-like domain"/>
    <property type="match status" value="1"/>
</dbReference>
<dbReference type="GO" id="GO:0004497">
    <property type="term" value="F:monooxygenase activity"/>
    <property type="evidence" value="ECO:0007669"/>
    <property type="project" value="UniProtKB-KW"/>
</dbReference>
<evidence type="ECO:0000259" key="3">
    <source>
        <dbReference type="Pfam" id="PF00296"/>
    </source>
</evidence>
<evidence type="ECO:0000313" key="5">
    <source>
        <dbReference type="Proteomes" id="UP001174909"/>
    </source>
</evidence>
<dbReference type="Pfam" id="PF00296">
    <property type="entry name" value="Bac_luciferase"/>
    <property type="match status" value="1"/>
</dbReference>
<sequence>MKFGDFLFPESRTPETDYQVVNDALAETELADSLGYHSVWLGEHHFDGVCTYADPMTFGGAVVARTKQVRVGFSAVQTAFHHPVRLAEQIALLDNLSGGRIMVGTARGSAFNRYEYRGYGVKYDEAQERLLEAEQILVKAWSGESFHHRGKHWNVEVPRLRQMSSRVRIRH</sequence>
<organism evidence="4 5">
    <name type="scientific">Geodia barretti</name>
    <name type="common">Barrett's horny sponge</name>
    <dbReference type="NCBI Taxonomy" id="519541"/>
    <lineage>
        <taxon>Eukaryota</taxon>
        <taxon>Metazoa</taxon>
        <taxon>Porifera</taxon>
        <taxon>Demospongiae</taxon>
        <taxon>Heteroscleromorpha</taxon>
        <taxon>Tetractinellida</taxon>
        <taxon>Astrophorina</taxon>
        <taxon>Geodiidae</taxon>
        <taxon>Geodia</taxon>
    </lineage>
</organism>
<name>A0AA35QZY6_GEOBA</name>
<feature type="domain" description="Luciferase-like" evidence="3">
    <location>
        <begin position="1"/>
        <end position="162"/>
    </location>
</feature>
<dbReference type="InterPro" id="IPR036661">
    <property type="entry name" value="Luciferase-like_sf"/>
</dbReference>
<dbReference type="GO" id="GO:0016705">
    <property type="term" value="F:oxidoreductase activity, acting on paired donors, with incorporation or reduction of molecular oxygen"/>
    <property type="evidence" value="ECO:0007669"/>
    <property type="project" value="InterPro"/>
</dbReference>